<comment type="similarity">
    <text evidence="1 5">Belongs to the FliD family.</text>
</comment>
<dbReference type="GO" id="GO:0009421">
    <property type="term" value="C:bacterial-type flagellum filament cap"/>
    <property type="evidence" value="ECO:0007669"/>
    <property type="project" value="InterPro"/>
</dbReference>
<evidence type="ECO:0000259" key="6">
    <source>
        <dbReference type="Pfam" id="PF02465"/>
    </source>
</evidence>
<keyword evidence="9" id="KW-1185">Reference proteome</keyword>
<dbReference type="GO" id="GO:0007155">
    <property type="term" value="P:cell adhesion"/>
    <property type="evidence" value="ECO:0007669"/>
    <property type="project" value="InterPro"/>
</dbReference>
<dbReference type="OrthoDB" id="9776025at2"/>
<protein>
    <recommendedName>
        <fullName evidence="5">Flagellar hook-associated protein 2</fullName>
        <shortName evidence="5">HAP2</shortName>
    </recommendedName>
    <alternativeName>
        <fullName evidence="5">Flagellar cap protein</fullName>
    </alternativeName>
</protein>
<keyword evidence="8" id="KW-0282">Flagellum</keyword>
<evidence type="ECO:0000259" key="7">
    <source>
        <dbReference type="Pfam" id="PF07195"/>
    </source>
</evidence>
<dbReference type="GO" id="GO:0005576">
    <property type="term" value="C:extracellular region"/>
    <property type="evidence" value="ECO:0007669"/>
    <property type="project" value="UniProtKB-SubCell"/>
</dbReference>
<comment type="caution">
    <text evidence="8">The sequence shown here is derived from an EMBL/GenBank/DDBJ whole genome shotgun (WGS) entry which is preliminary data.</text>
</comment>
<dbReference type="Pfam" id="PF07195">
    <property type="entry name" value="FliD_C"/>
    <property type="match status" value="1"/>
</dbReference>
<dbReference type="GO" id="GO:0071973">
    <property type="term" value="P:bacterial-type flagellum-dependent cell motility"/>
    <property type="evidence" value="ECO:0007669"/>
    <property type="project" value="TreeGrafter"/>
</dbReference>
<dbReference type="PANTHER" id="PTHR30288:SF0">
    <property type="entry name" value="FLAGELLAR HOOK-ASSOCIATED PROTEIN 2"/>
    <property type="match status" value="1"/>
</dbReference>
<comment type="function">
    <text evidence="5">Required for morphogenesis and for the elongation of the flagellar filament by facilitating polymerization of the flagellin monomers at the tip of growing filament. Forms a capping structure, which prevents flagellin subunits (transported through the central channel of the flagellum) from leaking out without polymerization at the distal end.</text>
</comment>
<dbReference type="InterPro" id="IPR010810">
    <property type="entry name" value="Flagellin_hook_IN_motif"/>
</dbReference>
<dbReference type="PANTHER" id="PTHR30288">
    <property type="entry name" value="FLAGELLAR CAP/ASSEMBLY PROTEIN FLID"/>
    <property type="match status" value="1"/>
</dbReference>
<keyword evidence="4 5" id="KW-0975">Bacterial flagellum</keyword>
<accession>A0A845L2Y0</accession>
<evidence type="ECO:0000313" key="8">
    <source>
        <dbReference type="EMBL" id="MZP29469.1"/>
    </source>
</evidence>
<dbReference type="Proteomes" id="UP000463470">
    <property type="component" value="Unassembled WGS sequence"/>
</dbReference>
<dbReference type="InterPro" id="IPR010809">
    <property type="entry name" value="FliD_C"/>
</dbReference>
<evidence type="ECO:0000256" key="2">
    <source>
        <dbReference type="ARBA" id="ARBA00011255"/>
    </source>
</evidence>
<feature type="coiled-coil region" evidence="5">
    <location>
        <begin position="645"/>
        <end position="683"/>
    </location>
</feature>
<proteinExistence type="inferred from homology"/>
<evidence type="ECO:0000256" key="4">
    <source>
        <dbReference type="ARBA" id="ARBA00023143"/>
    </source>
</evidence>
<keyword evidence="8" id="KW-0966">Cell projection</keyword>
<dbReference type="EMBL" id="WXEY01000005">
    <property type="protein sequence ID" value="MZP29469.1"/>
    <property type="molecule type" value="Genomic_DNA"/>
</dbReference>
<dbReference type="InterPro" id="IPR040026">
    <property type="entry name" value="FliD"/>
</dbReference>
<feature type="domain" description="Flagellar hook-associated protein 2 N-terminal" evidence="6">
    <location>
        <begin position="11"/>
        <end position="106"/>
    </location>
</feature>
<comment type="subcellular location">
    <subcellularLocation>
        <location evidence="5">Secreted</location>
    </subcellularLocation>
    <subcellularLocation>
        <location evidence="5">Bacterial flagellum</location>
    </subcellularLocation>
</comment>
<dbReference type="Pfam" id="PF02465">
    <property type="entry name" value="FliD_N"/>
    <property type="match status" value="1"/>
</dbReference>
<keyword evidence="5" id="KW-0964">Secreted</keyword>
<evidence type="ECO:0000256" key="1">
    <source>
        <dbReference type="ARBA" id="ARBA00009764"/>
    </source>
</evidence>
<dbReference type="GO" id="GO:0009424">
    <property type="term" value="C:bacterial-type flagellum hook"/>
    <property type="evidence" value="ECO:0007669"/>
    <property type="project" value="UniProtKB-UniRule"/>
</dbReference>
<evidence type="ECO:0000256" key="3">
    <source>
        <dbReference type="ARBA" id="ARBA00023054"/>
    </source>
</evidence>
<gene>
    <name evidence="8" type="primary">fliD</name>
    <name evidence="8" type="ORF">GTO91_07090</name>
</gene>
<keyword evidence="8" id="KW-0969">Cilium</keyword>
<keyword evidence="3 5" id="KW-0175">Coiled coil</keyword>
<evidence type="ECO:0000313" key="9">
    <source>
        <dbReference type="Proteomes" id="UP000463470"/>
    </source>
</evidence>
<dbReference type="RefSeq" id="WP_161256965.1">
    <property type="nucleotide sequence ID" value="NZ_WXEY01000005.1"/>
</dbReference>
<feature type="domain" description="Flagellar hook-associated protein 2 C-terminal" evidence="7">
    <location>
        <begin position="361"/>
        <end position="681"/>
    </location>
</feature>
<evidence type="ECO:0000256" key="5">
    <source>
        <dbReference type="RuleBase" id="RU362066"/>
    </source>
</evidence>
<dbReference type="InterPro" id="IPR003481">
    <property type="entry name" value="FliD_N"/>
</dbReference>
<organism evidence="8 9">
    <name type="scientific">Heliomicrobium undosum</name>
    <dbReference type="NCBI Taxonomy" id="121734"/>
    <lineage>
        <taxon>Bacteria</taxon>
        <taxon>Bacillati</taxon>
        <taxon>Bacillota</taxon>
        <taxon>Clostridia</taxon>
        <taxon>Eubacteriales</taxon>
        <taxon>Heliobacteriaceae</taxon>
        <taxon>Heliomicrobium</taxon>
    </lineage>
</organism>
<dbReference type="AlphaFoldDB" id="A0A845L2Y0"/>
<dbReference type="Gene3D" id="3.30.70.2120">
    <property type="match status" value="2"/>
</dbReference>
<name>A0A845L2Y0_9FIRM</name>
<sequence>MSDMQISGLISGMDTKSIVDKLMAVESRPLVQMQTQKKLLQFRKDAFLEFKIKMNSLRDKAEALYRNTGFSATTATSSDTSVASVKTGTNTVAGTYKVEVTSLAKNARISGKENLLANLAAEYTSLTGSKNISADSATKFSDFTAPHDLAAVQSGQFTINGVTITVVKGADTVNSVLNKINDSNAGVTASIDSAGKLVLTQKTAGKSPTVTLGSDSSGFLTATGLSSGTAKTGKDSPELRTLADINADTNYTGTDFTEGFFKVNGYTISYSTSDTIQSILNKINNGATGVTAFYDRNKGQISFTSKETGLSQDIVLDEPVGGSAHGNFLHVMLGANATKNMSDPTFNWTTDVTGGAGKAPGADATVKINEVEIKSAKNTMSFNGMDISLLKEGATTTITVTPDLDKVTQNIRDFVDKYNETVDYLYNKLGEKKVIKPTTDDELKSGILKSQSIVRDAYDQLRRLTSGNVIGLPDEMNSLSDIGIAGKKYSDEGGKSGQLTIDEEKLKTALRTNFDGVMALFQNKEVQVADYQLTTTAGTLEYQLPKKSLIYGSLPTKLVSGQEFNFVDGAPGANQFSVDWNNGIIKFGSDPGAVTFSNLYFSYNPKTEYTGGVATRLRFFTTDTTKTGGSLEAISGSSGSITKEMKVIDDNMEDFQRRLEQKRKTYEQRFTAMETALSKLKSQSSAFSALLG</sequence>
<reference evidence="8 9" key="1">
    <citation type="submission" date="2020-01" db="EMBL/GenBank/DDBJ databases">
        <title>Whole-genome sequence of Heliobacterium undosum DSM 13378.</title>
        <authorList>
            <person name="Kyndt J.A."/>
            <person name="Meyer T.E."/>
        </authorList>
    </citation>
    <scope>NUCLEOTIDE SEQUENCE [LARGE SCALE GENOMIC DNA]</scope>
    <source>
        <strain evidence="8 9">DSM 13378</strain>
    </source>
</reference>
<dbReference type="Pfam" id="PF07196">
    <property type="entry name" value="Flagellin_IN"/>
    <property type="match status" value="2"/>
</dbReference>
<comment type="subunit">
    <text evidence="2 5">Homopentamer.</text>
</comment>